<evidence type="ECO:0000256" key="2">
    <source>
        <dbReference type="ARBA" id="ARBA00005417"/>
    </source>
</evidence>
<dbReference type="InterPro" id="IPR027417">
    <property type="entry name" value="P-loop_NTPase"/>
</dbReference>
<dbReference type="SUPFAM" id="SSF52540">
    <property type="entry name" value="P-loop containing nucleoside triphosphate hydrolases"/>
    <property type="match status" value="2"/>
</dbReference>
<dbReference type="SMART" id="SM00382">
    <property type="entry name" value="AAA"/>
    <property type="match status" value="2"/>
</dbReference>
<dbReference type="CDD" id="cd03257">
    <property type="entry name" value="ABC_NikE_OppD_transporters"/>
    <property type="match status" value="2"/>
</dbReference>
<dbReference type="OrthoDB" id="9802264at2"/>
<dbReference type="FunFam" id="3.40.50.300:FF:002585">
    <property type="entry name" value="Glutathione import ATP-binding protein GsiA"/>
    <property type="match status" value="1"/>
</dbReference>
<reference evidence="7 8" key="1">
    <citation type="submission" date="2013-12" db="EMBL/GenBank/DDBJ databases">
        <title>Complete genome sequence of Rhizobium etli bv. mimosae IE4771.</title>
        <authorList>
            <person name="Bustos P."/>
            <person name="Santamaria R.I."/>
            <person name="Lozano L."/>
            <person name="Ormeno-Orrillo E."/>
            <person name="Rogel M.A."/>
            <person name="Romero D."/>
            <person name="Cevallos M.A."/>
            <person name="Martinez-Romero E."/>
            <person name="Gonzalez V."/>
        </authorList>
    </citation>
    <scope>NUCLEOTIDE SEQUENCE [LARGE SCALE GENOMIC DNA]</scope>
    <source>
        <strain evidence="7 8">IE4771</strain>
        <plasmid evidence="8">Plasmid pRetIE4771e</plasmid>
    </source>
</reference>
<dbReference type="InterPro" id="IPR017871">
    <property type="entry name" value="ABC_transporter-like_CS"/>
</dbReference>
<dbReference type="AlphaFoldDB" id="A0A060IJQ3"/>
<dbReference type="InterPro" id="IPR013563">
    <property type="entry name" value="Oligopep_ABC_C"/>
</dbReference>
<keyword evidence="3" id="KW-0813">Transport</keyword>
<keyword evidence="7" id="KW-0614">Plasmid</keyword>
<evidence type="ECO:0000313" key="8">
    <source>
        <dbReference type="Proteomes" id="UP000027180"/>
    </source>
</evidence>
<organism evidence="7 8">
    <name type="scientific">Rhizobium etli bv. mimosae str. IE4771</name>
    <dbReference type="NCBI Taxonomy" id="1432050"/>
    <lineage>
        <taxon>Bacteria</taxon>
        <taxon>Pseudomonadati</taxon>
        <taxon>Pseudomonadota</taxon>
        <taxon>Alphaproteobacteria</taxon>
        <taxon>Hyphomicrobiales</taxon>
        <taxon>Rhizobiaceae</taxon>
        <taxon>Rhizobium/Agrobacterium group</taxon>
        <taxon>Rhizobium</taxon>
    </lineage>
</organism>
<evidence type="ECO:0000313" key="7">
    <source>
        <dbReference type="EMBL" id="AIC31806.1"/>
    </source>
</evidence>
<gene>
    <name evidence="7" type="ORF">IE4771_PE00583</name>
</gene>
<evidence type="ECO:0000259" key="6">
    <source>
        <dbReference type="PROSITE" id="PS50893"/>
    </source>
</evidence>
<evidence type="ECO:0000256" key="3">
    <source>
        <dbReference type="ARBA" id="ARBA00022448"/>
    </source>
</evidence>
<dbReference type="PROSITE" id="PS50893">
    <property type="entry name" value="ABC_TRANSPORTER_2"/>
    <property type="match status" value="2"/>
</dbReference>
<dbReference type="RefSeq" id="WP_040143085.1">
    <property type="nucleotide sequence ID" value="NZ_CP006991.1"/>
</dbReference>
<comment type="similarity">
    <text evidence="2">Belongs to the ABC transporter superfamily.</text>
</comment>
<dbReference type="Gene3D" id="3.40.50.300">
    <property type="entry name" value="P-loop containing nucleotide triphosphate hydrolases"/>
    <property type="match status" value="2"/>
</dbReference>
<feature type="domain" description="ABC transporter" evidence="6">
    <location>
        <begin position="7"/>
        <end position="260"/>
    </location>
</feature>
<geneLocation type="plasmid" evidence="7 8">
    <name>pRetIE4771e</name>
</geneLocation>
<dbReference type="GO" id="GO:0005886">
    <property type="term" value="C:plasma membrane"/>
    <property type="evidence" value="ECO:0007669"/>
    <property type="project" value="UniProtKB-SubCell"/>
</dbReference>
<dbReference type="InterPro" id="IPR050319">
    <property type="entry name" value="ABC_transp_ATP-bind"/>
</dbReference>
<protein>
    <submittedName>
        <fullName evidence="7">Oligopeptide ABC transporter ATP-binding protein</fullName>
    </submittedName>
</protein>
<dbReference type="PANTHER" id="PTHR43776">
    <property type="entry name" value="TRANSPORT ATP-BINDING PROTEIN"/>
    <property type="match status" value="1"/>
</dbReference>
<feature type="domain" description="ABC transporter" evidence="6">
    <location>
        <begin position="278"/>
        <end position="518"/>
    </location>
</feature>
<dbReference type="Pfam" id="PF08352">
    <property type="entry name" value="oligo_HPY"/>
    <property type="match status" value="1"/>
</dbReference>
<dbReference type="KEGG" id="rei:IE4771_PE00583"/>
<accession>A0A060IJQ3</accession>
<dbReference type="GO" id="GO:0055085">
    <property type="term" value="P:transmembrane transport"/>
    <property type="evidence" value="ECO:0007669"/>
    <property type="project" value="UniProtKB-ARBA"/>
</dbReference>
<evidence type="ECO:0000256" key="1">
    <source>
        <dbReference type="ARBA" id="ARBA00004417"/>
    </source>
</evidence>
<dbReference type="EMBL" id="CP006991">
    <property type="protein sequence ID" value="AIC31806.1"/>
    <property type="molecule type" value="Genomic_DNA"/>
</dbReference>
<keyword evidence="5 7" id="KW-0067">ATP-binding</keyword>
<dbReference type="GO" id="GO:0005524">
    <property type="term" value="F:ATP binding"/>
    <property type="evidence" value="ECO:0007669"/>
    <property type="project" value="UniProtKB-KW"/>
</dbReference>
<dbReference type="Proteomes" id="UP000027180">
    <property type="component" value="Plasmid pRetIE4771e"/>
</dbReference>
<sequence>MPELLSVRNLKIEATSYPPGEAPKRVTIVDGVSFDLQKGKVLGLIGESGAGKSTIGLSALAYGRGGAEITGGEVLLAGTDILALGKNGIRKIRGARVCYVAQSAAAAFNPAHRLGDQVIEASVKHGLMSREEARKRALYLFRVLGLPNPETFGERFAHQVSGGQLQRAMTAMALCSNPELIVFDEPTTALDVTTQIDVLAAIKHAIEETHTAALYITHDLAVVAQISDDIMVLRHGKQVEYGSVQQIIEAPRQDYTRALVNVRQAYREEAADQSTALLKVENVSAEYSNGFKVLHDVSLHVPKGQTLAVVGESGSGKSTLARVITGLLPPSSGRVVFAGKPLMPGLKSRPNDDLRRIQLIYQMADTAMNPRQTVRDIIGRPLTFYYGLRGGAKTARVKELLDQIEMGNGFIDRYPAELSGGQKQRVAIARALAAKPELVLCDEPTSALDPLVAEGILKLLLRLQQEEQLSYVFITHDIAIVRAIADSVAVMHRGRLVRFGPKSTALSPPFDDYTDLLLKSVPEMEIGWLERVLTTRKMASAGN</sequence>
<evidence type="ECO:0000256" key="4">
    <source>
        <dbReference type="ARBA" id="ARBA00022741"/>
    </source>
</evidence>
<dbReference type="HOGENOM" id="CLU_000604_86_2_5"/>
<dbReference type="PROSITE" id="PS00211">
    <property type="entry name" value="ABC_TRANSPORTER_1"/>
    <property type="match status" value="1"/>
</dbReference>
<dbReference type="InterPro" id="IPR003439">
    <property type="entry name" value="ABC_transporter-like_ATP-bd"/>
</dbReference>
<evidence type="ECO:0000256" key="5">
    <source>
        <dbReference type="ARBA" id="ARBA00022840"/>
    </source>
</evidence>
<comment type="subcellular location">
    <subcellularLocation>
        <location evidence="1">Cell inner membrane</location>
        <topology evidence="1">Peripheral membrane protein</topology>
    </subcellularLocation>
</comment>
<proteinExistence type="inferred from homology"/>
<keyword evidence="4" id="KW-0547">Nucleotide-binding</keyword>
<dbReference type="InterPro" id="IPR003593">
    <property type="entry name" value="AAA+_ATPase"/>
</dbReference>
<name>A0A060IJQ3_RHIET</name>
<dbReference type="GO" id="GO:0016887">
    <property type="term" value="F:ATP hydrolysis activity"/>
    <property type="evidence" value="ECO:0007669"/>
    <property type="project" value="InterPro"/>
</dbReference>
<dbReference type="Pfam" id="PF00005">
    <property type="entry name" value="ABC_tran"/>
    <property type="match status" value="2"/>
</dbReference>
<dbReference type="GO" id="GO:0015833">
    <property type="term" value="P:peptide transport"/>
    <property type="evidence" value="ECO:0007669"/>
    <property type="project" value="InterPro"/>
</dbReference>